<dbReference type="RefSeq" id="WP_342880812.1">
    <property type="nucleotide sequence ID" value="NZ_JBBMQS010000001.1"/>
</dbReference>
<organism evidence="3 4">
    <name type="scientific">Paraglaciecola mesophila</name>
    <dbReference type="NCBI Taxonomy" id="197222"/>
    <lineage>
        <taxon>Bacteria</taxon>
        <taxon>Pseudomonadati</taxon>
        <taxon>Pseudomonadota</taxon>
        <taxon>Gammaproteobacteria</taxon>
        <taxon>Alteromonadales</taxon>
        <taxon>Alteromonadaceae</taxon>
        <taxon>Paraglaciecola</taxon>
    </lineage>
</organism>
<evidence type="ECO:0000313" key="4">
    <source>
        <dbReference type="Proteomes" id="UP001461163"/>
    </source>
</evidence>
<comment type="caution">
    <text evidence="3">The sequence shown here is derived from an EMBL/GenBank/DDBJ whole genome shotgun (WGS) entry which is preliminary data.</text>
</comment>
<comment type="similarity">
    <text evidence="2">Belongs to the short-chain dehydrogenases/reductases (SDR) family.</text>
</comment>
<reference evidence="3 4" key="1">
    <citation type="submission" date="2024-03" db="EMBL/GenBank/DDBJ databases">
        <title>Community enrichment and isolation of bacterial strains for fucoidan degradation.</title>
        <authorList>
            <person name="Sichert A."/>
        </authorList>
    </citation>
    <scope>NUCLEOTIDE SEQUENCE [LARGE SCALE GENOMIC DNA]</scope>
    <source>
        <strain evidence="3 4">AS12</strain>
    </source>
</reference>
<dbReference type="PRINTS" id="PR00080">
    <property type="entry name" value="SDRFAMILY"/>
</dbReference>
<evidence type="ECO:0000256" key="1">
    <source>
        <dbReference type="ARBA" id="ARBA00023002"/>
    </source>
</evidence>
<dbReference type="PANTHER" id="PTHR43157:SF31">
    <property type="entry name" value="PHOSPHATIDYLINOSITOL-GLYCAN BIOSYNTHESIS CLASS F PROTEIN"/>
    <property type="match status" value="1"/>
</dbReference>
<dbReference type="InterPro" id="IPR020904">
    <property type="entry name" value="Sc_DH/Rdtase_CS"/>
</dbReference>
<dbReference type="PRINTS" id="PR00081">
    <property type="entry name" value="GDHRDH"/>
</dbReference>
<dbReference type="EMBL" id="JBBMQS010000001">
    <property type="protein sequence ID" value="MEM5496331.1"/>
    <property type="molecule type" value="Genomic_DNA"/>
</dbReference>
<dbReference type="InterPro" id="IPR002347">
    <property type="entry name" value="SDR_fam"/>
</dbReference>
<gene>
    <name evidence="3" type="ORF">WNY77_02865</name>
</gene>
<dbReference type="SUPFAM" id="SSF51735">
    <property type="entry name" value="NAD(P)-binding Rossmann-fold domains"/>
    <property type="match status" value="1"/>
</dbReference>
<dbReference type="Proteomes" id="UP001461163">
    <property type="component" value="Unassembled WGS sequence"/>
</dbReference>
<keyword evidence="1" id="KW-0560">Oxidoreductase</keyword>
<protein>
    <submittedName>
        <fullName evidence="3">SDR family NAD(P)-dependent oxidoreductase</fullName>
    </submittedName>
</protein>
<dbReference type="Gene3D" id="3.40.50.720">
    <property type="entry name" value="NAD(P)-binding Rossmann-like Domain"/>
    <property type="match status" value="1"/>
</dbReference>
<evidence type="ECO:0000256" key="2">
    <source>
        <dbReference type="RuleBase" id="RU000363"/>
    </source>
</evidence>
<sequence length="270" mass="28745">MSKTILVTGATDGIGFETAKMLLSAGHTVLLHGRNNRKLQDAQAALISATGSNKTECYLADLSNVSQVIQLADEIQKKHKVLDALINNAGVYKVPSVMTADELDVRFVVNTIAPYMLTKALLPVLGKNARVVNVSSAAQAPVSLAALAGNQLLNDSQAYAQSKLALTMWSRQLGGALAESGPVIVAVNPKSLLGSKMVKDAYGMAGSDLRVGADILCRGALSEEFSQASGLYYDNDIELFTQPHRDALDEQKTQTVVAAMDDIIQRITSK</sequence>
<proteinExistence type="inferred from homology"/>
<dbReference type="Pfam" id="PF00106">
    <property type="entry name" value="adh_short"/>
    <property type="match status" value="1"/>
</dbReference>
<name>A0ABU9SR20_9ALTE</name>
<accession>A0ABU9SR20</accession>
<dbReference type="InterPro" id="IPR036291">
    <property type="entry name" value="NAD(P)-bd_dom_sf"/>
</dbReference>
<keyword evidence="4" id="KW-1185">Reference proteome</keyword>
<evidence type="ECO:0000313" key="3">
    <source>
        <dbReference type="EMBL" id="MEM5496331.1"/>
    </source>
</evidence>
<dbReference type="PROSITE" id="PS00061">
    <property type="entry name" value="ADH_SHORT"/>
    <property type="match status" value="1"/>
</dbReference>
<dbReference type="PANTHER" id="PTHR43157">
    <property type="entry name" value="PHOSPHATIDYLINOSITOL-GLYCAN BIOSYNTHESIS CLASS F PROTEIN-RELATED"/>
    <property type="match status" value="1"/>
</dbReference>